<evidence type="ECO:0000313" key="2">
    <source>
        <dbReference type="EMBL" id="CAE7255539.1"/>
    </source>
</evidence>
<sequence>MGAADPNDKCGTAFETGTAKSDTFCGKTAKNCASCNGEWCKRGVTKPAVKAEESEKVQTVNAASSAQGFCCYRGDGHPRNVCGACADVSQDAACASAAGCSKCGGSWCAGPKCIKAFKDKADPCSSAFGHDSVASAEEYCSGSKEHCDSCHGAWCEAYNITFVTGEKFDPDHPFKTPSDEDEDVEDVEEVEDPEGAETIADLFPDGLAKKA</sequence>
<organism evidence="2 3">
    <name type="scientific">Symbiodinium natans</name>
    <dbReference type="NCBI Taxonomy" id="878477"/>
    <lineage>
        <taxon>Eukaryota</taxon>
        <taxon>Sar</taxon>
        <taxon>Alveolata</taxon>
        <taxon>Dinophyceae</taxon>
        <taxon>Suessiales</taxon>
        <taxon>Symbiodiniaceae</taxon>
        <taxon>Symbiodinium</taxon>
    </lineage>
</organism>
<dbReference type="EMBL" id="CAJNDS010001324">
    <property type="protein sequence ID" value="CAE7255539.1"/>
    <property type="molecule type" value="Genomic_DNA"/>
</dbReference>
<feature type="region of interest" description="Disordered" evidence="1">
    <location>
        <begin position="168"/>
        <end position="211"/>
    </location>
</feature>
<evidence type="ECO:0000313" key="3">
    <source>
        <dbReference type="Proteomes" id="UP000604046"/>
    </source>
</evidence>
<keyword evidence="3" id="KW-1185">Reference proteome</keyword>
<proteinExistence type="predicted"/>
<evidence type="ECO:0000256" key="1">
    <source>
        <dbReference type="SAM" id="MobiDB-lite"/>
    </source>
</evidence>
<feature type="compositionally biased region" description="Basic and acidic residues" evidence="1">
    <location>
        <begin position="168"/>
        <end position="178"/>
    </location>
</feature>
<reference evidence="2" key="1">
    <citation type="submission" date="2021-02" db="EMBL/GenBank/DDBJ databases">
        <authorList>
            <person name="Dougan E. K."/>
            <person name="Rhodes N."/>
            <person name="Thang M."/>
            <person name="Chan C."/>
        </authorList>
    </citation>
    <scope>NUCLEOTIDE SEQUENCE</scope>
</reference>
<accession>A0A812MBZ3</accession>
<name>A0A812MBZ3_9DINO</name>
<protein>
    <submittedName>
        <fullName evidence="2">REV1 protein</fullName>
    </submittedName>
</protein>
<feature type="compositionally biased region" description="Acidic residues" evidence="1">
    <location>
        <begin position="179"/>
        <end position="195"/>
    </location>
</feature>
<comment type="caution">
    <text evidence="2">The sequence shown here is derived from an EMBL/GenBank/DDBJ whole genome shotgun (WGS) entry which is preliminary data.</text>
</comment>
<dbReference type="AlphaFoldDB" id="A0A812MBZ3"/>
<dbReference type="Proteomes" id="UP000604046">
    <property type="component" value="Unassembled WGS sequence"/>
</dbReference>
<gene>
    <name evidence="2" type="primary">REV1</name>
    <name evidence="2" type="ORF">SNAT2548_LOCUS13029</name>
</gene>
<dbReference type="OrthoDB" id="434820at2759"/>